<evidence type="ECO:0000313" key="1">
    <source>
        <dbReference type="EMBL" id="MEO3988887.1"/>
    </source>
</evidence>
<keyword evidence="2" id="KW-1185">Reference proteome</keyword>
<dbReference type="EMBL" id="JAYMYY010000001">
    <property type="protein sequence ID" value="MEO3988887.1"/>
    <property type="molecule type" value="Genomic_DNA"/>
</dbReference>
<dbReference type="Proteomes" id="UP001444146">
    <property type="component" value="Unassembled WGS sequence"/>
</dbReference>
<accession>A0ABV0HFJ8</accession>
<comment type="caution">
    <text evidence="1">The sequence shown here is derived from an EMBL/GenBank/DDBJ whole genome shotgun (WGS) entry which is preliminary data.</text>
</comment>
<sequence>MGRGFSGVGAILGSRSTAYLEVLGLMMLTSGRRLPPAEPKPQPVNQDKVKIPDSWELTEEQRQFIESFNPTEHKKKE</sequence>
<organism evidence="1 2">
    <name type="scientific">Pseudocitrobacter cyperus</name>
    <dbReference type="NCBI Taxonomy" id="3112843"/>
    <lineage>
        <taxon>Bacteria</taxon>
        <taxon>Pseudomonadati</taxon>
        <taxon>Pseudomonadota</taxon>
        <taxon>Gammaproteobacteria</taxon>
        <taxon>Enterobacterales</taxon>
        <taxon>Enterobacteriaceae</taxon>
        <taxon>Pseudocitrobacter</taxon>
    </lineage>
</organism>
<dbReference type="RefSeq" id="WP_347794385.1">
    <property type="nucleotide sequence ID" value="NZ_JAYMYY010000001.1"/>
</dbReference>
<proteinExistence type="predicted"/>
<gene>
    <name evidence="1" type="ORF">VSR74_03490</name>
</gene>
<reference evidence="1 2" key="1">
    <citation type="submission" date="2024-01" db="EMBL/GenBank/DDBJ databases">
        <title>Pseudocitrobacter sp. Endophytic strain Cyp-38L.</title>
        <authorList>
            <person name="Amer M.A."/>
            <person name="Hamed S.M."/>
        </authorList>
    </citation>
    <scope>NUCLEOTIDE SEQUENCE [LARGE SCALE GENOMIC DNA]</scope>
    <source>
        <strain evidence="1 2">Cyp38S</strain>
    </source>
</reference>
<name>A0ABV0HFJ8_9ENTR</name>
<evidence type="ECO:0000313" key="2">
    <source>
        <dbReference type="Proteomes" id="UP001444146"/>
    </source>
</evidence>
<protein>
    <submittedName>
        <fullName evidence="1">Uncharacterized protein</fullName>
    </submittedName>
</protein>